<keyword evidence="3" id="KW-0732">Signal</keyword>
<dbReference type="OMA" id="PFAMTET"/>
<proteinExistence type="inferred from homology"/>
<feature type="chain" id="PRO_5004024512" description="Hydrophobin" evidence="3">
    <location>
        <begin position="20"/>
        <end position="125"/>
    </location>
</feature>
<keyword evidence="5" id="KW-1185">Reference proteome</keyword>
<dbReference type="OrthoDB" id="4500971at2759"/>
<reference evidence="4 5" key="1">
    <citation type="journal article" date="2012" name="PLoS Pathog.">
        <title>Diverse lifestyles and strategies of plant pathogenesis encoded in the genomes of eighteen Dothideomycetes fungi.</title>
        <authorList>
            <person name="Ohm R.A."/>
            <person name="Feau N."/>
            <person name="Henrissat B."/>
            <person name="Schoch C.L."/>
            <person name="Horwitz B.A."/>
            <person name="Barry K.W."/>
            <person name="Condon B.J."/>
            <person name="Copeland A.C."/>
            <person name="Dhillon B."/>
            <person name="Glaser F."/>
            <person name="Hesse C.N."/>
            <person name="Kosti I."/>
            <person name="LaButti K."/>
            <person name="Lindquist E.A."/>
            <person name="Lucas S."/>
            <person name="Salamov A.A."/>
            <person name="Bradshaw R.E."/>
            <person name="Ciuffetti L."/>
            <person name="Hamelin R.C."/>
            <person name="Kema G.H.J."/>
            <person name="Lawrence C."/>
            <person name="Scott J.A."/>
            <person name="Spatafora J.W."/>
            <person name="Turgeon B.G."/>
            <person name="de Wit P.J.G.M."/>
            <person name="Zhong S."/>
            <person name="Goodwin S.B."/>
            <person name="Grigoriev I.V."/>
        </authorList>
    </citation>
    <scope>NUCLEOTIDE SEQUENCE [LARGE SCALE GENOMIC DNA]</scope>
    <source>
        <strain evidence="5">ND90Pr / ATCC 201652</strain>
    </source>
</reference>
<evidence type="ECO:0000313" key="4">
    <source>
        <dbReference type="EMBL" id="EMD60403.1"/>
    </source>
</evidence>
<dbReference type="GO" id="GO:0005576">
    <property type="term" value="C:extracellular region"/>
    <property type="evidence" value="ECO:0007669"/>
    <property type="project" value="InterPro"/>
</dbReference>
<feature type="signal peptide" evidence="3">
    <location>
        <begin position="1"/>
        <end position="19"/>
    </location>
</feature>
<name>M2RZC8_COCSN</name>
<dbReference type="PANTHER" id="PTHR42341:SF1">
    <property type="entry name" value="HYDROPHOBIN"/>
    <property type="match status" value="1"/>
</dbReference>
<dbReference type="PANTHER" id="PTHR42341">
    <property type="entry name" value="HYDROPHOBIN"/>
    <property type="match status" value="1"/>
</dbReference>
<comment type="similarity">
    <text evidence="1">Belongs to the cerato-ulmin hydrophobin family.</text>
</comment>
<dbReference type="HOGENOM" id="CLU_141181_0_0_1"/>
<dbReference type="EMBL" id="KB445650">
    <property type="protein sequence ID" value="EMD60403.1"/>
    <property type="molecule type" value="Genomic_DNA"/>
</dbReference>
<dbReference type="RefSeq" id="XP_007703765.1">
    <property type="nucleotide sequence ID" value="XM_007705575.1"/>
</dbReference>
<evidence type="ECO:0000256" key="2">
    <source>
        <dbReference type="ARBA" id="ARBA00023157"/>
    </source>
</evidence>
<dbReference type="CDD" id="cd23508">
    <property type="entry name" value="hydrophobin_II"/>
    <property type="match status" value="1"/>
</dbReference>
<keyword evidence="2" id="KW-1015">Disulfide bond</keyword>
<dbReference type="AlphaFoldDB" id="M2RZC8"/>
<organism evidence="4 5">
    <name type="scientific">Cochliobolus sativus (strain ND90Pr / ATCC 201652)</name>
    <name type="common">Common root rot and spot blotch fungus</name>
    <name type="synonym">Bipolaris sorokiniana</name>
    <dbReference type="NCBI Taxonomy" id="665912"/>
    <lineage>
        <taxon>Eukaryota</taxon>
        <taxon>Fungi</taxon>
        <taxon>Dikarya</taxon>
        <taxon>Ascomycota</taxon>
        <taxon>Pezizomycotina</taxon>
        <taxon>Dothideomycetes</taxon>
        <taxon>Pleosporomycetidae</taxon>
        <taxon>Pleosporales</taxon>
        <taxon>Pleosporineae</taxon>
        <taxon>Pleosporaceae</taxon>
        <taxon>Bipolaris</taxon>
    </lineage>
</organism>
<dbReference type="STRING" id="665912.M2RZC8"/>
<sequence>MRYTILAFAIGATAAPLTGYPSAVCPPGLYSTPQCCATDILGAAALNCKAPATTPTSTNQLISGCAATGQQAKCCVIPVAGQALLCQDVSPGANGGNNAGANGSNNGGANGSNNGGANGGNNGWC</sequence>
<dbReference type="SUPFAM" id="SSF101751">
    <property type="entry name" value="Hydrophobin II, HfbII"/>
    <property type="match status" value="1"/>
</dbReference>
<dbReference type="GeneID" id="19132266"/>
<protein>
    <recommendedName>
        <fullName evidence="6">Hydrophobin</fullName>
    </recommendedName>
</protein>
<dbReference type="Gene3D" id="3.20.120.10">
    <property type="entry name" value="Hydrophobin"/>
    <property type="match status" value="1"/>
</dbReference>
<dbReference type="InterPro" id="IPR036686">
    <property type="entry name" value="Class_II_Hydrophobin_sf"/>
</dbReference>
<evidence type="ECO:0000313" key="5">
    <source>
        <dbReference type="Proteomes" id="UP000016934"/>
    </source>
</evidence>
<dbReference type="KEGG" id="bsc:COCSADRAFT_163737"/>
<dbReference type="eggNOG" id="ENOG502SUV9">
    <property type="taxonomic scope" value="Eukaryota"/>
</dbReference>
<reference evidence="5" key="2">
    <citation type="journal article" date="2013" name="PLoS Genet.">
        <title>Comparative genome structure, secondary metabolite, and effector coding capacity across Cochliobolus pathogens.</title>
        <authorList>
            <person name="Condon B.J."/>
            <person name="Leng Y."/>
            <person name="Wu D."/>
            <person name="Bushley K.E."/>
            <person name="Ohm R.A."/>
            <person name="Otillar R."/>
            <person name="Martin J."/>
            <person name="Schackwitz W."/>
            <person name="Grimwood J."/>
            <person name="MohdZainudin N."/>
            <person name="Xue C."/>
            <person name="Wang R."/>
            <person name="Manning V.A."/>
            <person name="Dhillon B."/>
            <person name="Tu Z.J."/>
            <person name="Steffenson B.J."/>
            <person name="Salamov A."/>
            <person name="Sun H."/>
            <person name="Lowry S."/>
            <person name="LaButti K."/>
            <person name="Han J."/>
            <person name="Copeland A."/>
            <person name="Lindquist E."/>
            <person name="Barry K."/>
            <person name="Schmutz J."/>
            <person name="Baker S.E."/>
            <person name="Ciuffetti L.M."/>
            <person name="Grigoriev I.V."/>
            <person name="Zhong S."/>
            <person name="Turgeon B.G."/>
        </authorList>
    </citation>
    <scope>NUCLEOTIDE SEQUENCE [LARGE SCALE GENOMIC DNA]</scope>
    <source>
        <strain evidence="5">ND90Pr / ATCC 201652</strain>
    </source>
</reference>
<evidence type="ECO:0000256" key="3">
    <source>
        <dbReference type="SAM" id="SignalP"/>
    </source>
</evidence>
<evidence type="ECO:0008006" key="6">
    <source>
        <dbReference type="Google" id="ProtNLM"/>
    </source>
</evidence>
<accession>M2RZC8</accession>
<dbReference type="Pfam" id="PF06766">
    <property type="entry name" value="Hydrophobin_2"/>
    <property type="match status" value="1"/>
</dbReference>
<dbReference type="Proteomes" id="UP000016934">
    <property type="component" value="Unassembled WGS sequence"/>
</dbReference>
<gene>
    <name evidence="4" type="ORF">COCSADRAFT_163737</name>
</gene>
<dbReference type="InterPro" id="IPR010636">
    <property type="entry name" value="Class_II_hydrophobin"/>
</dbReference>
<evidence type="ECO:0000256" key="1">
    <source>
        <dbReference type="ARBA" id="ARBA00009576"/>
    </source>
</evidence>